<comment type="cofactor">
    <cofactor evidence="1">
        <name>[4Fe-4S] cluster</name>
        <dbReference type="ChEBI" id="CHEBI:49883"/>
    </cofactor>
</comment>
<accession>A0AAE4ZB71</accession>
<dbReference type="AlphaFoldDB" id="A0AAE4ZB71"/>
<dbReference type="SUPFAM" id="SSF53706">
    <property type="entry name" value="Formate dehydrogenase/DMSO reductase, domains 1-3"/>
    <property type="match status" value="1"/>
</dbReference>
<keyword evidence="4" id="KW-0408">Iron</keyword>
<dbReference type="GO" id="GO:0030151">
    <property type="term" value="F:molybdenum ion binding"/>
    <property type="evidence" value="ECO:0007669"/>
    <property type="project" value="TreeGrafter"/>
</dbReference>
<keyword evidence="4" id="KW-0479">Metal-binding</keyword>
<dbReference type="Gene3D" id="3.40.228.10">
    <property type="entry name" value="Dimethylsulfoxide Reductase, domain 2"/>
    <property type="match status" value="1"/>
</dbReference>
<dbReference type="PANTHER" id="PTHR43598:SF1">
    <property type="entry name" value="FORMATE DEHYDROGENASE-O MAJOR SUBUNIT"/>
    <property type="match status" value="1"/>
</dbReference>
<dbReference type="GO" id="GO:0009061">
    <property type="term" value="P:anaerobic respiration"/>
    <property type="evidence" value="ECO:0007669"/>
    <property type="project" value="TreeGrafter"/>
</dbReference>
<dbReference type="Proteomes" id="UP000702544">
    <property type="component" value="Unassembled WGS sequence"/>
</dbReference>
<evidence type="ECO:0000256" key="4">
    <source>
        <dbReference type="ARBA" id="ARBA00022485"/>
    </source>
</evidence>
<dbReference type="GO" id="GO:0030313">
    <property type="term" value="C:cell envelope"/>
    <property type="evidence" value="ECO:0007669"/>
    <property type="project" value="UniProtKB-SubCell"/>
</dbReference>
<reference evidence="6 7" key="1">
    <citation type="submission" date="2020-01" db="EMBL/GenBank/DDBJ databases">
        <title>Genomes assembled from Gulf of Kutch pelagic sediment metagenomes.</title>
        <authorList>
            <person name="Chandrashekar M."/>
            <person name="Mahajan M.S."/>
            <person name="Dave K.J."/>
            <person name="Vatsa P."/>
            <person name="Nathani N.M."/>
        </authorList>
    </citation>
    <scope>NUCLEOTIDE SEQUENCE [LARGE SCALE GENOMIC DNA]</scope>
    <source>
        <strain evidence="6">KS3-K002</strain>
    </source>
</reference>
<name>A0AAE4ZB71_9BACT</name>
<dbReference type="EMBL" id="JAACAK010000109">
    <property type="protein sequence ID" value="NIR75967.1"/>
    <property type="molecule type" value="Genomic_DNA"/>
</dbReference>
<dbReference type="GO" id="GO:0016491">
    <property type="term" value="F:oxidoreductase activity"/>
    <property type="evidence" value="ECO:0007669"/>
    <property type="project" value="UniProtKB-KW"/>
</dbReference>
<organism evidence="6 7">
    <name type="scientific">Candidatus Kutchimonas denitrificans</name>
    <dbReference type="NCBI Taxonomy" id="3056748"/>
    <lineage>
        <taxon>Bacteria</taxon>
        <taxon>Pseudomonadati</taxon>
        <taxon>Gemmatimonadota</taxon>
        <taxon>Gemmatimonadia</taxon>
        <taxon>Candidatus Palauibacterales</taxon>
        <taxon>Candidatus Palauibacteraceae</taxon>
        <taxon>Candidatus Kutchimonas</taxon>
    </lineage>
</organism>
<evidence type="ECO:0000256" key="3">
    <source>
        <dbReference type="ARBA" id="ARBA00010312"/>
    </source>
</evidence>
<gene>
    <name evidence="6" type="ORF">GWO12_12795</name>
</gene>
<comment type="caution">
    <text evidence="6">The sequence shown here is derived from an EMBL/GenBank/DDBJ whole genome shotgun (WGS) entry which is preliminary data.</text>
</comment>
<comment type="similarity">
    <text evidence="3">Belongs to the prokaryotic molybdopterin-containing oxidoreductase family.</text>
</comment>
<evidence type="ECO:0000256" key="2">
    <source>
        <dbReference type="ARBA" id="ARBA00004196"/>
    </source>
</evidence>
<evidence type="ECO:0000256" key="1">
    <source>
        <dbReference type="ARBA" id="ARBA00001966"/>
    </source>
</evidence>
<feature type="non-terminal residue" evidence="6">
    <location>
        <position position="173"/>
    </location>
</feature>
<dbReference type="GO" id="GO:0051539">
    <property type="term" value="F:4 iron, 4 sulfur cluster binding"/>
    <property type="evidence" value="ECO:0007669"/>
    <property type="project" value="UniProtKB-KW"/>
</dbReference>
<dbReference type="GO" id="GO:0009055">
    <property type="term" value="F:electron transfer activity"/>
    <property type="evidence" value="ECO:0007669"/>
    <property type="project" value="TreeGrafter"/>
</dbReference>
<evidence type="ECO:0000313" key="6">
    <source>
        <dbReference type="EMBL" id="NIR75967.1"/>
    </source>
</evidence>
<dbReference type="PANTHER" id="PTHR43598">
    <property type="entry name" value="TUNGSTEN-CONTAINING FORMYLMETHANOFURAN DEHYDROGENASE 2 SUBUNIT B"/>
    <property type="match status" value="1"/>
</dbReference>
<keyword evidence="4" id="KW-0004">4Fe-4S</keyword>
<comment type="subcellular location">
    <subcellularLocation>
        <location evidence="2">Cell envelope</location>
    </subcellularLocation>
</comment>
<protein>
    <submittedName>
        <fullName evidence="6">Formate dehydrogenase</fullName>
    </submittedName>
</protein>
<keyword evidence="5" id="KW-0560">Oxidoreductase</keyword>
<proteinExistence type="inferred from homology"/>
<feature type="non-terminal residue" evidence="6">
    <location>
        <position position="1"/>
    </location>
</feature>
<evidence type="ECO:0000256" key="5">
    <source>
        <dbReference type="ARBA" id="ARBA00023002"/>
    </source>
</evidence>
<evidence type="ECO:0000313" key="7">
    <source>
        <dbReference type="Proteomes" id="UP000702544"/>
    </source>
</evidence>
<sequence length="173" mass="19361">TASAAKYWMPTYPGTEAAVLLAMARVILAEGLYNRHFLEHWVNWRDWLAAKHPDAPRTLETFIEGLLAAYAEFTPEFAAREAGIDAEMIVTVARRIGEAGTRFAAHNWRGPATGNLGGWQIARCLHFLSVLTGAVGTKGGTLPNAWQKFKPTFFKDRPAQTFWNELHYPAEYP</sequence>
<keyword evidence="4" id="KW-0411">Iron-sulfur</keyword>